<protein>
    <submittedName>
        <fullName evidence="4">Lipoprotein</fullName>
    </submittedName>
</protein>
<dbReference type="InterPro" id="IPR012347">
    <property type="entry name" value="Ferritin-like"/>
</dbReference>
<feature type="signal peptide" evidence="2">
    <location>
        <begin position="1"/>
        <end position="24"/>
    </location>
</feature>
<evidence type="ECO:0000256" key="2">
    <source>
        <dbReference type="SAM" id="SignalP"/>
    </source>
</evidence>
<sequence length="245" mass="25766">MLHRRTSAARTSVVSAASVTRACAATALLAAAVLVLGACDSGSSSDSGSKAKSPSSTGPSVIAPGKPGETAATLSAEDAAKKRTDDDSPNSADFEYVEKMIPHHAQALEMTELAPKRAKSTKVKRLAERITAAQKPEIGAMERWQKAYAKKGKPGAKSPKPGHDGHHDHAGMPGMATPAQLKQLRTAKGEAFDQLFLKLMITHHTGAVTMATDALSQGNNLLVEEMANDVVAQQTSEISRMRGME</sequence>
<proteinExistence type="predicted"/>
<dbReference type="InterPro" id="IPR005183">
    <property type="entry name" value="DUF305_CopM-like"/>
</dbReference>
<name>A0ABQ2MAJ0_9ACTN</name>
<feature type="compositionally biased region" description="Basic and acidic residues" evidence="1">
    <location>
        <begin position="161"/>
        <end position="170"/>
    </location>
</feature>
<feature type="chain" id="PRO_5046690452" evidence="2">
    <location>
        <begin position="25"/>
        <end position="245"/>
    </location>
</feature>
<evidence type="ECO:0000313" key="4">
    <source>
        <dbReference type="EMBL" id="GGO49244.1"/>
    </source>
</evidence>
<feature type="compositionally biased region" description="Low complexity" evidence="1">
    <location>
        <begin position="43"/>
        <end position="60"/>
    </location>
</feature>
<feature type="region of interest" description="Disordered" evidence="1">
    <location>
        <begin position="148"/>
        <end position="175"/>
    </location>
</feature>
<keyword evidence="2" id="KW-0732">Signal</keyword>
<dbReference type="Gene3D" id="1.20.1260.10">
    <property type="match status" value="1"/>
</dbReference>
<evidence type="ECO:0000256" key="1">
    <source>
        <dbReference type="SAM" id="MobiDB-lite"/>
    </source>
</evidence>
<comment type="caution">
    <text evidence="4">The sequence shown here is derived from an EMBL/GenBank/DDBJ whole genome shotgun (WGS) entry which is preliminary data.</text>
</comment>
<dbReference type="Proteomes" id="UP000656881">
    <property type="component" value="Unassembled WGS sequence"/>
</dbReference>
<evidence type="ECO:0000259" key="3">
    <source>
        <dbReference type="Pfam" id="PF03713"/>
    </source>
</evidence>
<reference evidence="5" key="1">
    <citation type="journal article" date="2019" name="Int. J. Syst. Evol. Microbiol.">
        <title>The Global Catalogue of Microorganisms (GCM) 10K type strain sequencing project: providing services to taxonomists for standard genome sequencing and annotation.</title>
        <authorList>
            <consortium name="The Broad Institute Genomics Platform"/>
            <consortium name="The Broad Institute Genome Sequencing Center for Infectious Disease"/>
            <person name="Wu L."/>
            <person name="Ma J."/>
        </authorList>
    </citation>
    <scope>NUCLEOTIDE SEQUENCE [LARGE SCALE GENOMIC DNA]</scope>
    <source>
        <strain evidence="5">CGMCC 4.7349</strain>
    </source>
</reference>
<keyword evidence="4" id="KW-0449">Lipoprotein</keyword>
<dbReference type="EMBL" id="BMNG01000010">
    <property type="protein sequence ID" value="GGO49244.1"/>
    <property type="molecule type" value="Genomic_DNA"/>
</dbReference>
<accession>A0ABQ2MAJ0</accession>
<feature type="domain" description="DUF305" evidence="3">
    <location>
        <begin position="93"/>
        <end position="244"/>
    </location>
</feature>
<evidence type="ECO:0000313" key="5">
    <source>
        <dbReference type="Proteomes" id="UP000656881"/>
    </source>
</evidence>
<dbReference type="Pfam" id="PF03713">
    <property type="entry name" value="DUF305"/>
    <property type="match status" value="1"/>
</dbReference>
<feature type="region of interest" description="Disordered" evidence="1">
    <location>
        <begin position="43"/>
        <end position="92"/>
    </location>
</feature>
<organism evidence="4 5">
    <name type="scientific">Streptomyces lasiicapitis</name>
    <dbReference type="NCBI Taxonomy" id="1923961"/>
    <lineage>
        <taxon>Bacteria</taxon>
        <taxon>Bacillati</taxon>
        <taxon>Actinomycetota</taxon>
        <taxon>Actinomycetes</taxon>
        <taxon>Kitasatosporales</taxon>
        <taxon>Streptomycetaceae</taxon>
        <taxon>Streptomyces</taxon>
    </lineage>
</organism>
<dbReference type="RefSeq" id="WP_229697173.1">
    <property type="nucleotide sequence ID" value="NZ_BMNG01000010.1"/>
</dbReference>
<gene>
    <name evidence="4" type="ORF">GCM10012286_46750</name>
</gene>
<dbReference type="PANTHER" id="PTHR36933">
    <property type="entry name" value="SLL0788 PROTEIN"/>
    <property type="match status" value="1"/>
</dbReference>
<keyword evidence="5" id="KW-1185">Reference proteome</keyword>
<dbReference type="PANTHER" id="PTHR36933:SF1">
    <property type="entry name" value="SLL0788 PROTEIN"/>
    <property type="match status" value="1"/>
</dbReference>